<dbReference type="GO" id="GO:0003677">
    <property type="term" value="F:DNA binding"/>
    <property type="evidence" value="ECO:0007669"/>
    <property type="project" value="InterPro"/>
</dbReference>
<feature type="transmembrane region" description="Helical" evidence="2">
    <location>
        <begin position="744"/>
        <end position="766"/>
    </location>
</feature>
<keyword evidence="1" id="KW-0175">Coiled coil</keyword>
<keyword evidence="3" id="KW-0732">Signal</keyword>
<proteinExistence type="predicted"/>
<keyword evidence="2" id="KW-0472">Membrane</keyword>
<dbReference type="Pfam" id="PF00196">
    <property type="entry name" value="GerE"/>
    <property type="match status" value="1"/>
</dbReference>
<name>A0A2P8EE95_9BACT</name>
<dbReference type="Pfam" id="PF07494">
    <property type="entry name" value="Reg_prop"/>
    <property type="match status" value="1"/>
</dbReference>
<feature type="chain" id="PRO_5015154920" evidence="3">
    <location>
        <begin position="20"/>
        <end position="957"/>
    </location>
</feature>
<dbReference type="Pfam" id="PF07495">
    <property type="entry name" value="Y_Y_Y"/>
    <property type="match status" value="1"/>
</dbReference>
<dbReference type="InterPro" id="IPR013783">
    <property type="entry name" value="Ig-like_fold"/>
</dbReference>
<dbReference type="GO" id="GO:0006355">
    <property type="term" value="P:regulation of DNA-templated transcription"/>
    <property type="evidence" value="ECO:0007669"/>
    <property type="project" value="InterPro"/>
</dbReference>
<keyword evidence="2" id="KW-0812">Transmembrane</keyword>
<dbReference type="InterPro" id="IPR016032">
    <property type="entry name" value="Sig_transdc_resp-reg_C-effctor"/>
</dbReference>
<feature type="coiled-coil region" evidence="1">
    <location>
        <begin position="781"/>
        <end position="827"/>
    </location>
</feature>
<sequence length="957" mass="110167">MKKLLQVIPFLILALPSFAQEFGIPFSKYYSSKEYNGGIQNFSIGQDQNGLIYVANNFGLLEYDGTTWERHPLPNSTKIRDLLIENNKRIYIAGQGQLGYFRPNHIGRMEFISWITQLPLKYQNVEEVWKIFKIHERLIFCTIKNLFIFDQNGALVNIIESIGEFESFHLSNNQLYFQDSEKGLLKLEKNEAVLLSDMAKLKTELLSGILETTSGELQVFTEKGEIYLFSSQNLNSWSPLNLPKLSKVNKAIRLRNGNIAVGTQYDGLYILKENGSLELHMNQEKGLQNNTVISIFEDKSGNLWLGHNNGITLLELSLPFRLLGPEKGILGTGYAAKLFQEDIYLGTNIETGKMSGSGEKITKISNSEGQAYSFGQIEGNLLMGHNEGAFLIKNDRADPIPGVKGVWGFLPLKDRPNLILAGTYKGLVLFEEKNGNYFFVRKLKGFEESCRLIQQDELGNIWMSHGYKGIYKLSLSDDLTEVNYKFYGNKEGLPTNLLNSVWKIGGRVVFTTEYGIYIYNPSTDRFEKDAVFSPYFDNEFLITSLVEDPIGNIFYIGNKEVGVLEKQSDGTFQKNHQIFNKIIPLLNDDLQNVSLLRSNEVLFAANEGFIWYKLDINKIMPPTYPAFIKAVYLTKPGDSLLALGKHIEMMEQKFGTEGKGLELPFNQADIRFEFTNSIPNNENTTQFRFWLEGLESEYGEWTNKRDKAYTNLREGKYTFHVQSKDIYGQIAEAIPFNFTVLPPWYRTSLAWFIYLIASVLFLLLAYKKVDKQYQKKTQALTARQKKELEEKSKDLRNSQQELEKLKTEKLEVEIENKNKELASATMHLLNKNGFIDQTKSQLSLIIKKSKNQEVKNELQKVIHSIDKNIAEDDDWKQFEIHFDQVHGDFMHRFKRAYPNLSPQEIKLTAYLRMNLSTKEIAFLMNISPRGVEISRYRLRKKLQLERSDNLQEFILKF</sequence>
<comment type="caution">
    <text evidence="5">The sequence shown here is derived from an EMBL/GenBank/DDBJ whole genome shotgun (WGS) entry which is preliminary data.</text>
</comment>
<evidence type="ECO:0000256" key="1">
    <source>
        <dbReference type="SAM" id="Coils"/>
    </source>
</evidence>
<dbReference type="Gene3D" id="2.60.40.10">
    <property type="entry name" value="Immunoglobulins"/>
    <property type="match status" value="1"/>
</dbReference>
<dbReference type="Gene3D" id="2.130.10.10">
    <property type="entry name" value="YVTN repeat-like/Quinoprotein amine dehydrogenase"/>
    <property type="match status" value="2"/>
</dbReference>
<keyword evidence="6" id="KW-1185">Reference proteome</keyword>
<dbReference type="InterPro" id="IPR011110">
    <property type="entry name" value="Reg_prop"/>
</dbReference>
<dbReference type="EMBL" id="PYGF01000001">
    <property type="protein sequence ID" value="PSL07805.1"/>
    <property type="molecule type" value="Genomic_DNA"/>
</dbReference>
<organism evidence="5 6">
    <name type="scientific">Cecembia rubra</name>
    <dbReference type="NCBI Taxonomy" id="1485585"/>
    <lineage>
        <taxon>Bacteria</taxon>
        <taxon>Pseudomonadati</taxon>
        <taxon>Bacteroidota</taxon>
        <taxon>Cytophagia</taxon>
        <taxon>Cytophagales</taxon>
        <taxon>Cyclobacteriaceae</taxon>
        <taxon>Cecembia</taxon>
    </lineage>
</organism>
<dbReference type="Gene3D" id="1.10.10.10">
    <property type="entry name" value="Winged helix-like DNA-binding domain superfamily/Winged helix DNA-binding domain"/>
    <property type="match status" value="1"/>
</dbReference>
<dbReference type="Proteomes" id="UP000240708">
    <property type="component" value="Unassembled WGS sequence"/>
</dbReference>
<evidence type="ECO:0000256" key="2">
    <source>
        <dbReference type="SAM" id="Phobius"/>
    </source>
</evidence>
<feature type="domain" description="HTH luxR-type" evidence="4">
    <location>
        <begin position="897"/>
        <end position="957"/>
    </location>
</feature>
<feature type="signal peptide" evidence="3">
    <location>
        <begin position="1"/>
        <end position="19"/>
    </location>
</feature>
<protein>
    <submittedName>
        <fullName evidence="5">Two component regulator with propeller domain</fullName>
    </submittedName>
</protein>
<evidence type="ECO:0000313" key="6">
    <source>
        <dbReference type="Proteomes" id="UP000240708"/>
    </source>
</evidence>
<dbReference type="InterPro" id="IPR011123">
    <property type="entry name" value="Y_Y_Y"/>
</dbReference>
<dbReference type="InterPro" id="IPR036388">
    <property type="entry name" value="WH-like_DNA-bd_sf"/>
</dbReference>
<evidence type="ECO:0000259" key="4">
    <source>
        <dbReference type="SMART" id="SM00421"/>
    </source>
</evidence>
<evidence type="ECO:0000313" key="5">
    <source>
        <dbReference type="EMBL" id="PSL07805.1"/>
    </source>
</evidence>
<dbReference type="OrthoDB" id="9806995at2"/>
<dbReference type="SMART" id="SM00421">
    <property type="entry name" value="HTH_LUXR"/>
    <property type="match status" value="1"/>
</dbReference>
<gene>
    <name evidence="5" type="ORF">CLV48_101743</name>
</gene>
<dbReference type="InterPro" id="IPR015943">
    <property type="entry name" value="WD40/YVTN_repeat-like_dom_sf"/>
</dbReference>
<dbReference type="SUPFAM" id="SSF46894">
    <property type="entry name" value="C-terminal effector domain of the bipartite response regulators"/>
    <property type="match status" value="1"/>
</dbReference>
<keyword evidence="2" id="KW-1133">Transmembrane helix</keyword>
<evidence type="ECO:0000256" key="3">
    <source>
        <dbReference type="SAM" id="SignalP"/>
    </source>
</evidence>
<dbReference type="AlphaFoldDB" id="A0A2P8EE95"/>
<dbReference type="SUPFAM" id="SSF63829">
    <property type="entry name" value="Calcium-dependent phosphotriesterase"/>
    <property type="match status" value="1"/>
</dbReference>
<reference evidence="5 6" key="1">
    <citation type="submission" date="2018-03" db="EMBL/GenBank/DDBJ databases">
        <title>Genomic Encyclopedia of Archaeal and Bacterial Type Strains, Phase II (KMG-II): from individual species to whole genera.</title>
        <authorList>
            <person name="Goeker M."/>
        </authorList>
    </citation>
    <scope>NUCLEOTIDE SEQUENCE [LARGE SCALE GENOMIC DNA]</scope>
    <source>
        <strain evidence="5 6">DSM 28057</strain>
    </source>
</reference>
<accession>A0A2P8EE95</accession>
<dbReference type="RefSeq" id="WP_106565847.1">
    <property type="nucleotide sequence ID" value="NZ_PYGF01000001.1"/>
</dbReference>
<dbReference type="InterPro" id="IPR000792">
    <property type="entry name" value="Tscrpt_reg_LuxR_C"/>
</dbReference>